<feature type="compositionally biased region" description="Basic and acidic residues" evidence="1">
    <location>
        <begin position="34"/>
        <end position="60"/>
    </location>
</feature>
<accession>A0A1A8VMZ8</accession>
<evidence type="ECO:0000256" key="1">
    <source>
        <dbReference type="SAM" id="MobiDB-lite"/>
    </source>
</evidence>
<organism evidence="2 5">
    <name type="scientific">Plasmodium ovale curtisi</name>
    <dbReference type="NCBI Taxonomy" id="864141"/>
    <lineage>
        <taxon>Eukaryota</taxon>
        <taxon>Sar</taxon>
        <taxon>Alveolata</taxon>
        <taxon>Apicomplexa</taxon>
        <taxon>Aconoidasida</taxon>
        <taxon>Haemosporida</taxon>
        <taxon>Plasmodiidae</taxon>
        <taxon>Plasmodium</taxon>
        <taxon>Plasmodium (Plasmodium)</taxon>
    </lineage>
</organism>
<reference evidence="2" key="1">
    <citation type="submission" date="2016-05" db="EMBL/GenBank/DDBJ databases">
        <authorList>
            <person name="Lavstsen T."/>
            <person name="Jespersen J.S."/>
        </authorList>
    </citation>
    <scope>NUCLEOTIDE SEQUENCE [LARGE SCALE GENOMIC DNA]</scope>
</reference>
<dbReference type="Proteomes" id="UP000078560">
    <property type="component" value="Unassembled WGS sequence"/>
</dbReference>
<evidence type="ECO:0000313" key="5">
    <source>
        <dbReference type="Proteomes" id="UP000078560"/>
    </source>
</evidence>
<evidence type="ECO:0000313" key="2">
    <source>
        <dbReference type="EMBL" id="SBS81005.1"/>
    </source>
</evidence>
<reference evidence="4 5" key="2">
    <citation type="submission" date="2016-05" db="EMBL/GenBank/DDBJ databases">
        <authorList>
            <person name="Naeem Raeece"/>
        </authorList>
    </citation>
    <scope>NUCLEOTIDE SEQUENCE [LARGE SCALE GENOMIC DNA]</scope>
</reference>
<dbReference type="EMBL" id="FLQU01000108">
    <property type="protein sequence ID" value="SBS81005.1"/>
    <property type="molecule type" value="Genomic_DNA"/>
</dbReference>
<evidence type="ECO:0000313" key="3">
    <source>
        <dbReference type="EMBL" id="SBS82350.1"/>
    </source>
</evidence>
<evidence type="ECO:0000313" key="4">
    <source>
        <dbReference type="Proteomes" id="UP000078546"/>
    </source>
</evidence>
<proteinExistence type="predicted"/>
<sequence>MGKLTRWVKNGGEMQDGGKKHRREEERKKRRKKREMEEEIKRRDWQKREKDEGEKDRIGGGDRLQTNKLTLQQSDGASKTSAHKGLICAVLIRHRNVLKGE</sequence>
<name>A0A1A8VMZ8_PLAOA</name>
<protein>
    <submittedName>
        <fullName evidence="2">Uncharacterized protein</fullName>
    </submittedName>
</protein>
<gene>
    <name evidence="3" type="ORF">POVCU1_007160</name>
    <name evidence="2" type="ORF">POVCU2_0007940</name>
</gene>
<dbReference type="EMBL" id="FLQV01000128">
    <property type="protein sequence ID" value="SBS82350.1"/>
    <property type="molecule type" value="Genomic_DNA"/>
</dbReference>
<feature type="compositionally biased region" description="Polar residues" evidence="1">
    <location>
        <begin position="64"/>
        <end position="80"/>
    </location>
</feature>
<dbReference type="AlphaFoldDB" id="A0A1A8VMZ8"/>
<feature type="region of interest" description="Disordered" evidence="1">
    <location>
        <begin position="1"/>
        <end position="83"/>
    </location>
</feature>
<dbReference type="Proteomes" id="UP000078546">
    <property type="component" value="Unassembled WGS sequence"/>
</dbReference>